<feature type="domain" description="VOC" evidence="2">
    <location>
        <begin position="7"/>
        <end position="136"/>
    </location>
</feature>
<dbReference type="PROSITE" id="PS51819">
    <property type="entry name" value="VOC"/>
    <property type="match status" value="1"/>
</dbReference>
<gene>
    <name evidence="3" type="ORF">QBC34DRAFT_377485</name>
</gene>
<evidence type="ECO:0000259" key="2">
    <source>
        <dbReference type="PROSITE" id="PS51819"/>
    </source>
</evidence>
<accession>A0AAV9GYR7</accession>
<dbReference type="GO" id="GO:0051213">
    <property type="term" value="F:dioxygenase activity"/>
    <property type="evidence" value="ECO:0007669"/>
    <property type="project" value="UniProtKB-KW"/>
</dbReference>
<feature type="chain" id="PRO_5043787825" evidence="1">
    <location>
        <begin position="22"/>
        <end position="139"/>
    </location>
</feature>
<dbReference type="Pfam" id="PF00903">
    <property type="entry name" value="Glyoxalase"/>
    <property type="match status" value="1"/>
</dbReference>
<keyword evidence="1" id="KW-0732">Signal</keyword>
<protein>
    <submittedName>
        <fullName evidence="3">Glyoxalase/Bleomycin resistance protein/Dihydroxybiphenyl dioxygenase</fullName>
    </submittedName>
</protein>
<dbReference type="InterPro" id="IPR037523">
    <property type="entry name" value="VOC_core"/>
</dbReference>
<dbReference type="PANTHER" id="PTHR36437:SF2">
    <property type="entry name" value="GLYOXALASE_BLEOMYCIN RESISTANCE PROTEIN_DIOXYGENASE"/>
    <property type="match status" value="1"/>
</dbReference>
<dbReference type="InterPro" id="IPR004360">
    <property type="entry name" value="Glyas_Fos-R_dOase_dom"/>
</dbReference>
<dbReference type="AlphaFoldDB" id="A0AAV9GYR7"/>
<reference evidence="3" key="2">
    <citation type="submission" date="2023-05" db="EMBL/GenBank/DDBJ databases">
        <authorList>
            <consortium name="Lawrence Berkeley National Laboratory"/>
            <person name="Steindorff A."/>
            <person name="Hensen N."/>
            <person name="Bonometti L."/>
            <person name="Westerberg I."/>
            <person name="Brannstrom I.O."/>
            <person name="Guillou S."/>
            <person name="Cros-Aarteil S."/>
            <person name="Calhoun S."/>
            <person name="Haridas S."/>
            <person name="Kuo A."/>
            <person name="Mondo S."/>
            <person name="Pangilinan J."/>
            <person name="Riley R."/>
            <person name="Labutti K."/>
            <person name="Andreopoulos B."/>
            <person name="Lipzen A."/>
            <person name="Chen C."/>
            <person name="Yanf M."/>
            <person name="Daum C."/>
            <person name="Ng V."/>
            <person name="Clum A."/>
            <person name="Ohm R."/>
            <person name="Martin F."/>
            <person name="Silar P."/>
            <person name="Natvig D."/>
            <person name="Lalanne C."/>
            <person name="Gautier V."/>
            <person name="Ament-Velasquez S.L."/>
            <person name="Kruys A."/>
            <person name="Hutchinson M.I."/>
            <person name="Powell A.J."/>
            <person name="Barry K."/>
            <person name="Miller A.N."/>
            <person name="Grigoriev I.V."/>
            <person name="Debuchy R."/>
            <person name="Gladieux P."/>
            <person name="Thoren M.H."/>
            <person name="Johannesson H."/>
        </authorList>
    </citation>
    <scope>NUCLEOTIDE SEQUENCE</scope>
    <source>
        <strain evidence="3">PSN243</strain>
    </source>
</reference>
<dbReference type="InterPro" id="IPR029068">
    <property type="entry name" value="Glyas_Bleomycin-R_OHBP_Dase"/>
</dbReference>
<comment type="caution">
    <text evidence="3">The sequence shown here is derived from an EMBL/GenBank/DDBJ whole genome shotgun (WGS) entry which is preliminary data.</text>
</comment>
<dbReference type="SUPFAM" id="SSF54593">
    <property type="entry name" value="Glyoxalase/Bleomycin resistance protein/Dihydroxybiphenyl dioxygenase"/>
    <property type="match status" value="1"/>
</dbReference>
<dbReference type="Proteomes" id="UP001321760">
    <property type="component" value="Unassembled WGS sequence"/>
</dbReference>
<feature type="signal peptide" evidence="1">
    <location>
        <begin position="1"/>
        <end position="21"/>
    </location>
</feature>
<evidence type="ECO:0000313" key="3">
    <source>
        <dbReference type="EMBL" id="KAK4452482.1"/>
    </source>
</evidence>
<proteinExistence type="predicted"/>
<keyword evidence="3" id="KW-0560">Oxidoreductase</keyword>
<dbReference type="PANTHER" id="PTHR36437">
    <property type="entry name" value="GLYOXALASE/BLEOMYCIN RESISTANCE PROTEIN/DIOXYGENASE"/>
    <property type="match status" value="1"/>
</dbReference>
<dbReference type="Gene3D" id="3.10.180.10">
    <property type="entry name" value="2,3-Dihydroxybiphenyl 1,2-Dioxygenase, domain 1"/>
    <property type="match status" value="1"/>
</dbReference>
<organism evidence="3 4">
    <name type="scientific">Podospora aff. communis PSN243</name>
    <dbReference type="NCBI Taxonomy" id="3040156"/>
    <lineage>
        <taxon>Eukaryota</taxon>
        <taxon>Fungi</taxon>
        <taxon>Dikarya</taxon>
        <taxon>Ascomycota</taxon>
        <taxon>Pezizomycotina</taxon>
        <taxon>Sordariomycetes</taxon>
        <taxon>Sordariomycetidae</taxon>
        <taxon>Sordariales</taxon>
        <taxon>Podosporaceae</taxon>
        <taxon>Podospora</taxon>
    </lineage>
</organism>
<keyword evidence="4" id="KW-1185">Reference proteome</keyword>
<dbReference type="EMBL" id="MU865924">
    <property type="protein sequence ID" value="KAK4452482.1"/>
    <property type="molecule type" value="Genomic_DNA"/>
</dbReference>
<evidence type="ECO:0000256" key="1">
    <source>
        <dbReference type="SAM" id="SignalP"/>
    </source>
</evidence>
<keyword evidence="3" id="KW-0223">Dioxygenase</keyword>
<evidence type="ECO:0000313" key="4">
    <source>
        <dbReference type="Proteomes" id="UP001321760"/>
    </source>
</evidence>
<sequence length="139" mass="14829">MSTPNQSLFLVTLLVSDQSLAKSFYCTQLGFDCIEDSAPEGAPGAKRRLVIRPPSATGGGAALNIALATTEAQKAAVGNQAGGRVGFFLRTDDFARDHKAMVEKGVEFLEEPRYEAYGTVAVFKDPSGNTWDLIQDGKA</sequence>
<reference evidence="3" key="1">
    <citation type="journal article" date="2023" name="Mol. Phylogenet. Evol.">
        <title>Genome-scale phylogeny and comparative genomics of the fungal order Sordariales.</title>
        <authorList>
            <person name="Hensen N."/>
            <person name="Bonometti L."/>
            <person name="Westerberg I."/>
            <person name="Brannstrom I.O."/>
            <person name="Guillou S."/>
            <person name="Cros-Aarteil S."/>
            <person name="Calhoun S."/>
            <person name="Haridas S."/>
            <person name="Kuo A."/>
            <person name="Mondo S."/>
            <person name="Pangilinan J."/>
            <person name="Riley R."/>
            <person name="LaButti K."/>
            <person name="Andreopoulos B."/>
            <person name="Lipzen A."/>
            <person name="Chen C."/>
            <person name="Yan M."/>
            <person name="Daum C."/>
            <person name="Ng V."/>
            <person name="Clum A."/>
            <person name="Steindorff A."/>
            <person name="Ohm R.A."/>
            <person name="Martin F."/>
            <person name="Silar P."/>
            <person name="Natvig D.O."/>
            <person name="Lalanne C."/>
            <person name="Gautier V."/>
            <person name="Ament-Velasquez S.L."/>
            <person name="Kruys A."/>
            <person name="Hutchinson M.I."/>
            <person name="Powell A.J."/>
            <person name="Barry K."/>
            <person name="Miller A.N."/>
            <person name="Grigoriev I.V."/>
            <person name="Debuchy R."/>
            <person name="Gladieux P."/>
            <person name="Hiltunen Thoren M."/>
            <person name="Johannesson H."/>
        </authorList>
    </citation>
    <scope>NUCLEOTIDE SEQUENCE</scope>
    <source>
        <strain evidence="3">PSN243</strain>
    </source>
</reference>
<name>A0AAV9GYR7_9PEZI</name>